<accession>A0A0D0B0I5</accession>
<feature type="domain" description="Heterokaryon incompatibility" evidence="1">
    <location>
        <begin position="101"/>
        <end position="199"/>
    </location>
</feature>
<dbReference type="HOGENOM" id="CLU_000288_138_1_1"/>
<sequence length="516" mass="60565">MGDPYVPMVVDDCISASRADDNDFKDLIEEIFDEYIANEIPIRLIHITKDTEGLNFKLVDRTFIKKYFKSVPNEIYREFRGERLVDAEGCIRERVKAILKYAIFSHRWLFSEPSYQDMKTEPMKIWAELEPKWKKLREFCRRARDDHGCEFAWSDTCCIDKTKSAELDESIRSMFRWYRNSHICIAHLSETTDLAALERQQMGERGDGAKVDVWFTRGWTLQELLAPSQIKFYGKDWKPLVPLYDSKNDRFSDTIMRKISKITHIHPNDLKSFKPGTDRVPEKMLWASKRRTTRIEDIAYCLIGIFDVSLMIAYGEGNRAFFRLMEEIMKRYDKWDVFFWSGQCSHYNAALPYAPRCYPVGYRETPVKRRCEAGNEEELNTASCETGDRLFALTNHGLRIKVLFLPVDLKHTRDESRDSRYLTFKHAEIDHDVVVRHIGAKREAHTTWAIAVLDYWINGSGKGFIDSRTKPFTAFLLSMDKLHACPDARWKKEMTEKVVEIRPACHYVNTLVQLYL</sequence>
<dbReference type="InterPro" id="IPR010730">
    <property type="entry name" value="HET"/>
</dbReference>
<organism evidence="2 3">
    <name type="scientific">Suillus luteus UH-Slu-Lm8-n1</name>
    <dbReference type="NCBI Taxonomy" id="930992"/>
    <lineage>
        <taxon>Eukaryota</taxon>
        <taxon>Fungi</taxon>
        <taxon>Dikarya</taxon>
        <taxon>Basidiomycota</taxon>
        <taxon>Agaricomycotina</taxon>
        <taxon>Agaricomycetes</taxon>
        <taxon>Agaricomycetidae</taxon>
        <taxon>Boletales</taxon>
        <taxon>Suillineae</taxon>
        <taxon>Suillaceae</taxon>
        <taxon>Suillus</taxon>
    </lineage>
</organism>
<dbReference type="STRING" id="930992.A0A0D0B0I5"/>
<evidence type="ECO:0000259" key="1">
    <source>
        <dbReference type="Pfam" id="PF06985"/>
    </source>
</evidence>
<reference evidence="2 3" key="1">
    <citation type="submission" date="2014-04" db="EMBL/GenBank/DDBJ databases">
        <authorList>
            <consortium name="DOE Joint Genome Institute"/>
            <person name="Kuo A."/>
            <person name="Ruytinx J."/>
            <person name="Rineau F."/>
            <person name="Colpaert J."/>
            <person name="Kohler A."/>
            <person name="Nagy L.G."/>
            <person name="Floudas D."/>
            <person name="Copeland A."/>
            <person name="Barry K.W."/>
            <person name="Cichocki N."/>
            <person name="Veneault-Fourrey C."/>
            <person name="LaButti K."/>
            <person name="Lindquist E.A."/>
            <person name="Lipzen A."/>
            <person name="Lundell T."/>
            <person name="Morin E."/>
            <person name="Murat C."/>
            <person name="Sun H."/>
            <person name="Tunlid A."/>
            <person name="Henrissat B."/>
            <person name="Grigoriev I.V."/>
            <person name="Hibbett D.S."/>
            <person name="Martin F."/>
            <person name="Nordberg H.P."/>
            <person name="Cantor M.N."/>
            <person name="Hua S.X."/>
        </authorList>
    </citation>
    <scope>NUCLEOTIDE SEQUENCE [LARGE SCALE GENOMIC DNA]</scope>
    <source>
        <strain evidence="2 3">UH-Slu-Lm8-n1</strain>
    </source>
</reference>
<dbReference type="AlphaFoldDB" id="A0A0D0B0I5"/>
<dbReference type="Proteomes" id="UP000054485">
    <property type="component" value="Unassembled WGS sequence"/>
</dbReference>
<name>A0A0D0B0I5_9AGAM</name>
<dbReference type="InParanoid" id="A0A0D0B0I5"/>
<keyword evidence="3" id="KW-1185">Reference proteome</keyword>
<dbReference type="PANTHER" id="PTHR10622">
    <property type="entry name" value="HET DOMAIN-CONTAINING PROTEIN"/>
    <property type="match status" value="1"/>
</dbReference>
<dbReference type="OrthoDB" id="194358at2759"/>
<dbReference type="EMBL" id="KN835211">
    <property type="protein sequence ID" value="KIK43509.1"/>
    <property type="molecule type" value="Genomic_DNA"/>
</dbReference>
<protein>
    <recommendedName>
        <fullName evidence="1">Heterokaryon incompatibility domain-containing protein</fullName>
    </recommendedName>
</protein>
<evidence type="ECO:0000313" key="2">
    <source>
        <dbReference type="EMBL" id="KIK43509.1"/>
    </source>
</evidence>
<dbReference type="PANTHER" id="PTHR10622:SF10">
    <property type="entry name" value="HET DOMAIN-CONTAINING PROTEIN"/>
    <property type="match status" value="1"/>
</dbReference>
<dbReference type="Pfam" id="PF06985">
    <property type="entry name" value="HET"/>
    <property type="match status" value="1"/>
</dbReference>
<gene>
    <name evidence="2" type="ORF">CY34DRAFT_803763</name>
</gene>
<proteinExistence type="predicted"/>
<reference evidence="3" key="2">
    <citation type="submission" date="2015-01" db="EMBL/GenBank/DDBJ databases">
        <title>Evolutionary Origins and Diversification of the Mycorrhizal Mutualists.</title>
        <authorList>
            <consortium name="DOE Joint Genome Institute"/>
            <consortium name="Mycorrhizal Genomics Consortium"/>
            <person name="Kohler A."/>
            <person name="Kuo A."/>
            <person name="Nagy L.G."/>
            <person name="Floudas D."/>
            <person name="Copeland A."/>
            <person name="Barry K.W."/>
            <person name="Cichocki N."/>
            <person name="Veneault-Fourrey C."/>
            <person name="LaButti K."/>
            <person name="Lindquist E.A."/>
            <person name="Lipzen A."/>
            <person name="Lundell T."/>
            <person name="Morin E."/>
            <person name="Murat C."/>
            <person name="Riley R."/>
            <person name="Ohm R."/>
            <person name="Sun H."/>
            <person name="Tunlid A."/>
            <person name="Henrissat B."/>
            <person name="Grigoriev I.V."/>
            <person name="Hibbett D.S."/>
            <person name="Martin F."/>
        </authorList>
    </citation>
    <scope>NUCLEOTIDE SEQUENCE [LARGE SCALE GENOMIC DNA]</scope>
    <source>
        <strain evidence="3">UH-Slu-Lm8-n1</strain>
    </source>
</reference>
<evidence type="ECO:0000313" key="3">
    <source>
        <dbReference type="Proteomes" id="UP000054485"/>
    </source>
</evidence>